<evidence type="ECO:0000313" key="3">
    <source>
        <dbReference type="Proteomes" id="UP000015105"/>
    </source>
</evidence>
<dbReference type="STRING" id="200361.A0A453EUV5"/>
<evidence type="ECO:0000313" key="2">
    <source>
        <dbReference type="EnsemblPlants" id="AET3Gv20469900.1"/>
    </source>
</evidence>
<protein>
    <submittedName>
        <fullName evidence="2">Uncharacterized protein</fullName>
    </submittedName>
</protein>
<reference evidence="2" key="3">
    <citation type="journal article" date="2017" name="Nature">
        <title>Genome sequence of the progenitor of the wheat D genome Aegilops tauschii.</title>
        <authorList>
            <person name="Luo M.C."/>
            <person name="Gu Y.Q."/>
            <person name="Puiu D."/>
            <person name="Wang H."/>
            <person name="Twardziok S.O."/>
            <person name="Deal K.R."/>
            <person name="Huo N."/>
            <person name="Zhu T."/>
            <person name="Wang L."/>
            <person name="Wang Y."/>
            <person name="McGuire P.E."/>
            <person name="Liu S."/>
            <person name="Long H."/>
            <person name="Ramasamy R.K."/>
            <person name="Rodriguez J.C."/>
            <person name="Van S.L."/>
            <person name="Yuan L."/>
            <person name="Wang Z."/>
            <person name="Xia Z."/>
            <person name="Xiao L."/>
            <person name="Anderson O.D."/>
            <person name="Ouyang S."/>
            <person name="Liang Y."/>
            <person name="Zimin A.V."/>
            <person name="Pertea G."/>
            <person name="Qi P."/>
            <person name="Bennetzen J.L."/>
            <person name="Dai X."/>
            <person name="Dawson M.W."/>
            <person name="Muller H.G."/>
            <person name="Kugler K."/>
            <person name="Rivarola-Duarte L."/>
            <person name="Spannagl M."/>
            <person name="Mayer K.F.X."/>
            <person name="Lu F.H."/>
            <person name="Bevan M.W."/>
            <person name="Leroy P."/>
            <person name="Li P."/>
            <person name="You F.M."/>
            <person name="Sun Q."/>
            <person name="Liu Z."/>
            <person name="Lyons E."/>
            <person name="Wicker T."/>
            <person name="Salzberg S.L."/>
            <person name="Devos K.M."/>
            <person name="Dvorak J."/>
        </authorList>
    </citation>
    <scope>NUCLEOTIDE SEQUENCE [LARGE SCALE GENOMIC DNA]</scope>
    <source>
        <strain evidence="2">cv. AL8/78</strain>
    </source>
</reference>
<accession>A0A453EUV5</accession>
<proteinExistence type="predicted"/>
<keyword evidence="1" id="KW-1133">Transmembrane helix</keyword>
<keyword evidence="1" id="KW-0812">Transmembrane</keyword>
<evidence type="ECO:0000256" key="1">
    <source>
        <dbReference type="SAM" id="Phobius"/>
    </source>
</evidence>
<dbReference type="Gramene" id="AET3Gv20469900.1">
    <property type="protein sequence ID" value="AET3Gv20469900.1"/>
    <property type="gene ID" value="AET3Gv20469900"/>
</dbReference>
<keyword evidence="1" id="KW-0472">Membrane</keyword>
<sequence>MMFNIQIAEIHEEVLRYLLVSGIIGLIFWWEMFFQRLSSSSGSGAGELVIQLILL</sequence>
<dbReference type="Proteomes" id="UP000015105">
    <property type="component" value="Chromosome 3D"/>
</dbReference>
<name>A0A453EUV5_AEGTS</name>
<keyword evidence="3" id="KW-1185">Reference proteome</keyword>
<reference evidence="3" key="1">
    <citation type="journal article" date="2014" name="Science">
        <title>Ancient hybridizations among the ancestral genomes of bread wheat.</title>
        <authorList>
            <consortium name="International Wheat Genome Sequencing Consortium,"/>
            <person name="Marcussen T."/>
            <person name="Sandve S.R."/>
            <person name="Heier L."/>
            <person name="Spannagl M."/>
            <person name="Pfeifer M."/>
            <person name="Jakobsen K.S."/>
            <person name="Wulff B.B."/>
            <person name="Steuernagel B."/>
            <person name="Mayer K.F."/>
            <person name="Olsen O.A."/>
        </authorList>
    </citation>
    <scope>NUCLEOTIDE SEQUENCE [LARGE SCALE GENOMIC DNA]</scope>
    <source>
        <strain evidence="3">cv. AL8/78</strain>
    </source>
</reference>
<organism evidence="2 3">
    <name type="scientific">Aegilops tauschii subsp. strangulata</name>
    <name type="common">Goatgrass</name>
    <dbReference type="NCBI Taxonomy" id="200361"/>
    <lineage>
        <taxon>Eukaryota</taxon>
        <taxon>Viridiplantae</taxon>
        <taxon>Streptophyta</taxon>
        <taxon>Embryophyta</taxon>
        <taxon>Tracheophyta</taxon>
        <taxon>Spermatophyta</taxon>
        <taxon>Magnoliopsida</taxon>
        <taxon>Liliopsida</taxon>
        <taxon>Poales</taxon>
        <taxon>Poaceae</taxon>
        <taxon>BOP clade</taxon>
        <taxon>Pooideae</taxon>
        <taxon>Triticodae</taxon>
        <taxon>Triticeae</taxon>
        <taxon>Triticinae</taxon>
        <taxon>Aegilops</taxon>
    </lineage>
</organism>
<dbReference type="AlphaFoldDB" id="A0A453EUV5"/>
<reference evidence="2" key="4">
    <citation type="submission" date="2019-03" db="UniProtKB">
        <authorList>
            <consortium name="EnsemblPlants"/>
        </authorList>
    </citation>
    <scope>IDENTIFICATION</scope>
</reference>
<reference evidence="3" key="2">
    <citation type="journal article" date="2017" name="Nat. Plants">
        <title>The Aegilops tauschii genome reveals multiple impacts of transposons.</title>
        <authorList>
            <person name="Zhao G."/>
            <person name="Zou C."/>
            <person name="Li K."/>
            <person name="Wang K."/>
            <person name="Li T."/>
            <person name="Gao L."/>
            <person name="Zhang X."/>
            <person name="Wang H."/>
            <person name="Yang Z."/>
            <person name="Liu X."/>
            <person name="Jiang W."/>
            <person name="Mao L."/>
            <person name="Kong X."/>
            <person name="Jiao Y."/>
            <person name="Jia J."/>
        </authorList>
    </citation>
    <scope>NUCLEOTIDE SEQUENCE [LARGE SCALE GENOMIC DNA]</scope>
    <source>
        <strain evidence="3">cv. AL8/78</strain>
    </source>
</reference>
<dbReference type="EnsemblPlants" id="AET3Gv20469900.1">
    <property type="protein sequence ID" value="AET3Gv20469900.1"/>
    <property type="gene ID" value="AET3Gv20469900"/>
</dbReference>
<reference evidence="2" key="5">
    <citation type="journal article" date="2021" name="G3 (Bethesda)">
        <title>Aegilops tauschii genome assembly Aet v5.0 features greater sequence contiguity and improved annotation.</title>
        <authorList>
            <person name="Wang L."/>
            <person name="Zhu T."/>
            <person name="Rodriguez J.C."/>
            <person name="Deal K.R."/>
            <person name="Dubcovsky J."/>
            <person name="McGuire P.E."/>
            <person name="Lux T."/>
            <person name="Spannagl M."/>
            <person name="Mayer K.F.X."/>
            <person name="Baldrich P."/>
            <person name="Meyers B.C."/>
            <person name="Huo N."/>
            <person name="Gu Y.Q."/>
            <person name="Zhou H."/>
            <person name="Devos K.M."/>
            <person name="Bennetzen J.L."/>
            <person name="Unver T."/>
            <person name="Budak H."/>
            <person name="Gulick P.J."/>
            <person name="Galiba G."/>
            <person name="Kalapos B."/>
            <person name="Nelson D.R."/>
            <person name="Li P."/>
            <person name="You F.M."/>
            <person name="Luo M.C."/>
            <person name="Dvorak J."/>
        </authorList>
    </citation>
    <scope>NUCLEOTIDE SEQUENCE [LARGE SCALE GENOMIC DNA]</scope>
    <source>
        <strain evidence="2">cv. AL8/78</strain>
    </source>
</reference>
<feature type="transmembrane region" description="Helical" evidence="1">
    <location>
        <begin position="14"/>
        <end position="34"/>
    </location>
</feature>